<protein>
    <submittedName>
        <fullName evidence="1">Uncharacterized protein</fullName>
    </submittedName>
</protein>
<sequence>MRRARSCCAARYWGQPAASEQWLCAGYVAVEAGGALNMSLAGDGTRRGVIFLKDNGRASPVFGARALGGLNGVIDIRGRPLRRTWSLLARPADSAAASITLLHDPLAMGWAVGDRIALAPTTAGSSGEADARRIAGFGAGNTVTLDAPLSHARSDARQRRAAIGGGGHRTVNELACGESGIVHGAKCIAVLNGVA</sequence>
<dbReference type="EMBL" id="HBIR01049462">
    <property type="protein sequence ID" value="CAE0584559.1"/>
    <property type="molecule type" value="Transcribed_RNA"/>
</dbReference>
<reference evidence="1" key="1">
    <citation type="submission" date="2021-01" db="EMBL/GenBank/DDBJ databases">
        <authorList>
            <person name="Corre E."/>
            <person name="Pelletier E."/>
            <person name="Niang G."/>
            <person name="Scheremetjew M."/>
            <person name="Finn R."/>
            <person name="Kale V."/>
            <person name="Holt S."/>
            <person name="Cochrane G."/>
            <person name="Meng A."/>
            <person name="Brown T."/>
            <person name="Cohen L."/>
        </authorList>
    </citation>
    <scope>NUCLEOTIDE SEQUENCE</scope>
    <source>
        <strain evidence="1">379</strain>
    </source>
</reference>
<gene>
    <name evidence="1" type="ORF">EHUX00137_LOCUS38607</name>
</gene>
<organism evidence="1">
    <name type="scientific">Emiliania huxleyi</name>
    <name type="common">Coccolithophore</name>
    <name type="synonym">Pontosphaera huxleyi</name>
    <dbReference type="NCBI Taxonomy" id="2903"/>
    <lineage>
        <taxon>Eukaryota</taxon>
        <taxon>Haptista</taxon>
        <taxon>Haptophyta</taxon>
        <taxon>Prymnesiophyceae</taxon>
        <taxon>Isochrysidales</taxon>
        <taxon>Noelaerhabdaceae</taxon>
        <taxon>Emiliania</taxon>
    </lineage>
</organism>
<name>A0A6V2VZF5_EMIHU</name>
<evidence type="ECO:0000313" key="1">
    <source>
        <dbReference type="EMBL" id="CAE0584559.1"/>
    </source>
</evidence>
<dbReference type="AlphaFoldDB" id="A0A6V2VZF5"/>
<accession>A0A6V2VZF5</accession>
<proteinExistence type="predicted"/>